<reference evidence="13 14" key="1">
    <citation type="submission" date="2016-04" db="EMBL/GenBank/DDBJ databases">
        <title>A degradative enzymes factory behind the ericoid mycorrhizal symbiosis.</title>
        <authorList>
            <consortium name="DOE Joint Genome Institute"/>
            <person name="Martino E."/>
            <person name="Morin E."/>
            <person name="Grelet G."/>
            <person name="Kuo A."/>
            <person name="Kohler A."/>
            <person name="Daghino S."/>
            <person name="Barry K."/>
            <person name="Choi C."/>
            <person name="Cichocki N."/>
            <person name="Clum A."/>
            <person name="Copeland A."/>
            <person name="Hainaut M."/>
            <person name="Haridas S."/>
            <person name="Labutti K."/>
            <person name="Lindquist E."/>
            <person name="Lipzen A."/>
            <person name="Khouja H.-R."/>
            <person name="Murat C."/>
            <person name="Ohm R."/>
            <person name="Olson A."/>
            <person name="Spatafora J."/>
            <person name="Veneault-Fourrey C."/>
            <person name="Henrissat B."/>
            <person name="Grigoriev I."/>
            <person name="Martin F."/>
            <person name="Perotto S."/>
        </authorList>
    </citation>
    <scope>NUCLEOTIDE SEQUENCE [LARGE SCALE GENOMIC DNA]</scope>
    <source>
        <strain evidence="13 14">E</strain>
    </source>
</reference>
<keyword evidence="5 12" id="KW-0964">Secreted</keyword>
<name>A0A2J6TVJ7_9HELO</name>
<dbReference type="GO" id="GO:0016052">
    <property type="term" value="P:carbohydrate catabolic process"/>
    <property type="evidence" value="ECO:0007669"/>
    <property type="project" value="TreeGrafter"/>
</dbReference>
<comment type="subcellular location">
    <subcellularLocation>
        <location evidence="1 12">Secreted</location>
    </subcellularLocation>
</comment>
<dbReference type="SUPFAM" id="SSF53474">
    <property type="entry name" value="alpha/beta-Hydrolases"/>
    <property type="match status" value="1"/>
</dbReference>
<comment type="catalytic activity">
    <reaction evidence="9 12">
        <text>cutin + H2O = cutin monomers.</text>
        <dbReference type="EC" id="3.1.1.74"/>
    </reaction>
</comment>
<keyword evidence="7 12" id="KW-0378">Hydrolase</keyword>
<dbReference type="GO" id="GO:0050525">
    <property type="term" value="F:cutinase activity"/>
    <property type="evidence" value="ECO:0007669"/>
    <property type="project" value="UniProtKB-UniRule"/>
</dbReference>
<dbReference type="InterPro" id="IPR043580">
    <property type="entry name" value="CUTINASE_1"/>
</dbReference>
<evidence type="ECO:0000313" key="13">
    <source>
        <dbReference type="EMBL" id="PMD67046.1"/>
    </source>
</evidence>
<gene>
    <name evidence="13" type="ORF">K444DRAFT_550173</name>
</gene>
<evidence type="ECO:0000256" key="9">
    <source>
        <dbReference type="ARBA" id="ARBA00034045"/>
    </source>
</evidence>
<evidence type="ECO:0000313" key="14">
    <source>
        <dbReference type="Proteomes" id="UP000235371"/>
    </source>
</evidence>
<evidence type="ECO:0000256" key="2">
    <source>
        <dbReference type="ARBA" id="ARBA00007534"/>
    </source>
</evidence>
<dbReference type="OrthoDB" id="2975078at2759"/>
<dbReference type="RefSeq" id="XP_024743950.1">
    <property type="nucleotide sequence ID" value="XM_024876495.1"/>
</dbReference>
<evidence type="ECO:0000256" key="3">
    <source>
        <dbReference type="ARBA" id="ARBA00013095"/>
    </source>
</evidence>
<dbReference type="Proteomes" id="UP000235371">
    <property type="component" value="Unassembled WGS sequence"/>
</dbReference>
<keyword evidence="14" id="KW-1185">Reference proteome</keyword>
<evidence type="ECO:0000256" key="11">
    <source>
        <dbReference type="PIRSR" id="PIRSR611150-2"/>
    </source>
</evidence>
<dbReference type="InterPro" id="IPR000675">
    <property type="entry name" value="Cutinase/axe"/>
</dbReference>
<evidence type="ECO:0000256" key="7">
    <source>
        <dbReference type="ARBA" id="ARBA00022801"/>
    </source>
</evidence>
<dbReference type="PROSITE" id="PS00155">
    <property type="entry name" value="CUTINASE_1"/>
    <property type="match status" value="1"/>
</dbReference>
<dbReference type="PANTHER" id="PTHR48250:SF1">
    <property type="entry name" value="CUTINASE"/>
    <property type="match status" value="1"/>
</dbReference>
<keyword evidence="6" id="KW-0732">Signal</keyword>
<sequence>MILQEIIYLDRVCSILSASSQHQLYYTRARNQSSIKMHTSLVSFTAITIFSCVYAAPVPQDAQASNTTMVAAAAASTAAQIADASNLINGLLAGLGMVPIIGQSVTAISGVLTDFEGVLTKTLNVDVTENGVSGYKDMRVVFARGTTEPGNVGLVTGPPFFDAITSIIGAKSMEVQGVEYPASIEGFLQGGDATGSQTMATMIMNTLKTCPNTKVVMSGYSQGGQLVHNAAKLLPASTMAKVSSVVIFGDPDFGQAVTGAASSRTKVICHPDDNICQHGDLILLAHLTYSMNATEAATFVAT</sequence>
<dbReference type="Pfam" id="PF01083">
    <property type="entry name" value="Cutinase"/>
    <property type="match status" value="1"/>
</dbReference>
<comment type="similarity">
    <text evidence="2 12">Belongs to the cutinase family.</text>
</comment>
<proteinExistence type="inferred from homology"/>
<feature type="active site" description="Proton donor/acceptor" evidence="10">
    <location>
        <position position="286"/>
    </location>
</feature>
<dbReference type="InterPro" id="IPR011150">
    <property type="entry name" value="Cutinase_monf"/>
</dbReference>
<dbReference type="InterPro" id="IPR029058">
    <property type="entry name" value="AB_hydrolase_fold"/>
</dbReference>
<dbReference type="SMART" id="SM01110">
    <property type="entry name" value="Cutinase"/>
    <property type="match status" value="1"/>
</dbReference>
<dbReference type="PRINTS" id="PR00129">
    <property type="entry name" value="CUTINASE"/>
</dbReference>
<organism evidence="13 14">
    <name type="scientific">Hyaloscypha bicolor E</name>
    <dbReference type="NCBI Taxonomy" id="1095630"/>
    <lineage>
        <taxon>Eukaryota</taxon>
        <taxon>Fungi</taxon>
        <taxon>Dikarya</taxon>
        <taxon>Ascomycota</taxon>
        <taxon>Pezizomycotina</taxon>
        <taxon>Leotiomycetes</taxon>
        <taxon>Helotiales</taxon>
        <taxon>Hyaloscyphaceae</taxon>
        <taxon>Hyaloscypha</taxon>
        <taxon>Hyaloscypha bicolor</taxon>
    </lineage>
</organism>
<dbReference type="GO" id="GO:0005576">
    <property type="term" value="C:extracellular region"/>
    <property type="evidence" value="ECO:0007669"/>
    <property type="project" value="UniProtKB-SubCell"/>
</dbReference>
<dbReference type="Gene3D" id="3.40.50.1820">
    <property type="entry name" value="alpha/beta hydrolase"/>
    <property type="match status" value="1"/>
</dbReference>
<evidence type="ECO:0000256" key="5">
    <source>
        <dbReference type="ARBA" id="ARBA00022525"/>
    </source>
</evidence>
<dbReference type="EC" id="3.1.1.74" evidence="3 12"/>
<evidence type="ECO:0000256" key="8">
    <source>
        <dbReference type="ARBA" id="ARBA00023157"/>
    </source>
</evidence>
<evidence type="ECO:0000256" key="12">
    <source>
        <dbReference type="RuleBase" id="RU361263"/>
    </source>
</evidence>
<keyword evidence="8 11" id="KW-1015">Disulfide bond</keyword>
<evidence type="ECO:0000256" key="1">
    <source>
        <dbReference type="ARBA" id="ARBA00004613"/>
    </source>
</evidence>
<feature type="active site" evidence="10">
    <location>
        <position position="273"/>
    </location>
</feature>
<dbReference type="AlphaFoldDB" id="A0A2J6TVJ7"/>
<accession>A0A2J6TVJ7</accession>
<evidence type="ECO:0000256" key="10">
    <source>
        <dbReference type="PIRSR" id="PIRSR611150-1"/>
    </source>
</evidence>
<comment type="function">
    <text evidence="12">Catalyzes the hydrolysis of complex carboxylic polyesters found in the cell wall of plants. Degrades cutin, a macromolecule that forms the structure of the plant cuticle.</text>
</comment>
<protein>
    <recommendedName>
        <fullName evidence="3 12">Cutinase</fullName>
        <ecNumber evidence="3 12">3.1.1.74</ecNumber>
    </recommendedName>
</protein>
<feature type="active site" description="Nucleophile" evidence="10">
    <location>
        <position position="221"/>
    </location>
</feature>
<dbReference type="PANTHER" id="PTHR48250">
    <property type="entry name" value="CUTINASE 2-RELATED"/>
    <property type="match status" value="1"/>
</dbReference>
<evidence type="ECO:0000256" key="4">
    <source>
        <dbReference type="ARBA" id="ARBA00022487"/>
    </source>
</evidence>
<feature type="disulfide bond" evidence="11">
    <location>
        <begin position="269"/>
        <end position="276"/>
    </location>
</feature>
<evidence type="ECO:0000256" key="6">
    <source>
        <dbReference type="ARBA" id="ARBA00022729"/>
    </source>
</evidence>
<dbReference type="InParanoid" id="A0A2J6TVJ7"/>
<dbReference type="EMBL" id="KZ613740">
    <property type="protein sequence ID" value="PMD67046.1"/>
    <property type="molecule type" value="Genomic_DNA"/>
</dbReference>
<keyword evidence="4 12" id="KW-0719">Serine esterase</keyword>
<feature type="non-terminal residue" evidence="13">
    <location>
        <position position="302"/>
    </location>
</feature>
<dbReference type="GeneID" id="36584574"/>